<dbReference type="EMBL" id="JASCZI010120847">
    <property type="protein sequence ID" value="MED6155779.1"/>
    <property type="molecule type" value="Genomic_DNA"/>
</dbReference>
<sequence length="157" mass="17828">MDIKFDEEIQGLLFLGSLPDSWEVHQELGDAKPVPTHMLSSSKLYAVDSDLFDEPKRYKSIIEALPYINVTMPNIAYMSISIHRLCSIQLFNIGKLLNTSFNIYKMLIRHQIWMIGRTPLDIAFFLAPISFHGNVQNRAMLAGPALKLNSKLLPPLN</sequence>
<proteinExistence type="predicted"/>
<evidence type="ECO:0000313" key="2">
    <source>
        <dbReference type="Proteomes" id="UP001341840"/>
    </source>
</evidence>
<dbReference type="Proteomes" id="UP001341840">
    <property type="component" value="Unassembled WGS sequence"/>
</dbReference>
<keyword evidence="2" id="KW-1185">Reference proteome</keyword>
<comment type="caution">
    <text evidence="1">The sequence shown here is derived from an EMBL/GenBank/DDBJ whole genome shotgun (WGS) entry which is preliminary data.</text>
</comment>
<protein>
    <submittedName>
        <fullName evidence="1">Uncharacterized protein</fullName>
    </submittedName>
</protein>
<gene>
    <name evidence="1" type="ORF">PIB30_008363</name>
</gene>
<accession>A0ABU6U4C1</accession>
<organism evidence="1 2">
    <name type="scientific">Stylosanthes scabra</name>
    <dbReference type="NCBI Taxonomy" id="79078"/>
    <lineage>
        <taxon>Eukaryota</taxon>
        <taxon>Viridiplantae</taxon>
        <taxon>Streptophyta</taxon>
        <taxon>Embryophyta</taxon>
        <taxon>Tracheophyta</taxon>
        <taxon>Spermatophyta</taxon>
        <taxon>Magnoliopsida</taxon>
        <taxon>eudicotyledons</taxon>
        <taxon>Gunneridae</taxon>
        <taxon>Pentapetalae</taxon>
        <taxon>rosids</taxon>
        <taxon>fabids</taxon>
        <taxon>Fabales</taxon>
        <taxon>Fabaceae</taxon>
        <taxon>Papilionoideae</taxon>
        <taxon>50 kb inversion clade</taxon>
        <taxon>dalbergioids sensu lato</taxon>
        <taxon>Dalbergieae</taxon>
        <taxon>Pterocarpus clade</taxon>
        <taxon>Stylosanthes</taxon>
    </lineage>
</organism>
<evidence type="ECO:0000313" key="1">
    <source>
        <dbReference type="EMBL" id="MED6155779.1"/>
    </source>
</evidence>
<name>A0ABU6U4C1_9FABA</name>
<reference evidence="1 2" key="1">
    <citation type="journal article" date="2023" name="Plants (Basel)">
        <title>Bridging the Gap: Combining Genomics and Transcriptomics Approaches to Understand Stylosanthes scabra, an Orphan Legume from the Brazilian Caatinga.</title>
        <authorList>
            <person name="Ferreira-Neto J.R.C."/>
            <person name="da Silva M.D."/>
            <person name="Binneck E."/>
            <person name="de Melo N.F."/>
            <person name="da Silva R.H."/>
            <person name="de Melo A.L.T.M."/>
            <person name="Pandolfi V."/>
            <person name="Bustamante F.O."/>
            <person name="Brasileiro-Vidal A.C."/>
            <person name="Benko-Iseppon A.M."/>
        </authorList>
    </citation>
    <scope>NUCLEOTIDE SEQUENCE [LARGE SCALE GENOMIC DNA]</scope>
    <source>
        <tissue evidence="1">Leaves</tissue>
    </source>
</reference>